<dbReference type="AlphaFoldDB" id="A0A8E2J9G5"/>
<feature type="region of interest" description="Disordered" evidence="1">
    <location>
        <begin position="100"/>
        <end position="133"/>
    </location>
</feature>
<proteinExistence type="predicted"/>
<sequence>MSANIDYKGAMLLPRQSTTTTQTPPTLTQTTASPTTTSFKVFDLSSSLSYVVIFGIITVVLILVIIIWKKCFSSSRHPQPQSGLVSPYFTPTAPSGPVYSGNYTTTYPSRPIARPYEPPDDSWRSSRRNEGPSPFEIQQQLELQRPRDNDLVQERRPNALERELAERAIRFDAEAAIIIPDKRDYRA</sequence>
<keyword evidence="2" id="KW-1133">Transmembrane helix</keyword>
<gene>
    <name evidence="3" type="ORF">K432DRAFT_410477</name>
</gene>
<evidence type="ECO:0000256" key="2">
    <source>
        <dbReference type="SAM" id="Phobius"/>
    </source>
</evidence>
<reference evidence="3 4" key="1">
    <citation type="journal article" date="2016" name="Nat. Commun.">
        <title>Ectomycorrhizal ecology is imprinted in the genome of the dominant symbiotic fungus Cenococcum geophilum.</title>
        <authorList>
            <consortium name="DOE Joint Genome Institute"/>
            <person name="Peter M."/>
            <person name="Kohler A."/>
            <person name="Ohm R.A."/>
            <person name="Kuo A."/>
            <person name="Krutzmann J."/>
            <person name="Morin E."/>
            <person name="Arend M."/>
            <person name="Barry K.W."/>
            <person name="Binder M."/>
            <person name="Choi C."/>
            <person name="Clum A."/>
            <person name="Copeland A."/>
            <person name="Grisel N."/>
            <person name="Haridas S."/>
            <person name="Kipfer T."/>
            <person name="LaButti K."/>
            <person name="Lindquist E."/>
            <person name="Lipzen A."/>
            <person name="Maire R."/>
            <person name="Meier B."/>
            <person name="Mihaltcheva S."/>
            <person name="Molinier V."/>
            <person name="Murat C."/>
            <person name="Poggeler S."/>
            <person name="Quandt C.A."/>
            <person name="Sperisen C."/>
            <person name="Tritt A."/>
            <person name="Tisserant E."/>
            <person name="Crous P.W."/>
            <person name="Henrissat B."/>
            <person name="Nehls U."/>
            <person name="Egli S."/>
            <person name="Spatafora J.W."/>
            <person name="Grigoriev I.V."/>
            <person name="Martin F.M."/>
        </authorList>
    </citation>
    <scope>NUCLEOTIDE SEQUENCE [LARGE SCALE GENOMIC DNA]</scope>
    <source>
        <strain evidence="3 4">CBS 459.81</strain>
    </source>
</reference>
<keyword evidence="2" id="KW-0812">Transmembrane</keyword>
<feature type="transmembrane region" description="Helical" evidence="2">
    <location>
        <begin position="48"/>
        <end position="68"/>
    </location>
</feature>
<evidence type="ECO:0000256" key="1">
    <source>
        <dbReference type="SAM" id="MobiDB-lite"/>
    </source>
</evidence>
<name>A0A8E2J9G5_9PEZI</name>
<dbReference type="Proteomes" id="UP000250266">
    <property type="component" value="Unassembled WGS sequence"/>
</dbReference>
<evidence type="ECO:0000313" key="3">
    <source>
        <dbReference type="EMBL" id="OCK73699.1"/>
    </source>
</evidence>
<organism evidence="3 4">
    <name type="scientific">Lepidopterella palustris CBS 459.81</name>
    <dbReference type="NCBI Taxonomy" id="1314670"/>
    <lineage>
        <taxon>Eukaryota</taxon>
        <taxon>Fungi</taxon>
        <taxon>Dikarya</taxon>
        <taxon>Ascomycota</taxon>
        <taxon>Pezizomycotina</taxon>
        <taxon>Dothideomycetes</taxon>
        <taxon>Pleosporomycetidae</taxon>
        <taxon>Mytilinidiales</taxon>
        <taxon>Argynnaceae</taxon>
        <taxon>Lepidopterella</taxon>
    </lineage>
</organism>
<protein>
    <submittedName>
        <fullName evidence="3">Uncharacterized protein</fullName>
    </submittedName>
</protein>
<evidence type="ECO:0000313" key="4">
    <source>
        <dbReference type="Proteomes" id="UP000250266"/>
    </source>
</evidence>
<accession>A0A8E2J9G5</accession>
<keyword evidence="4" id="KW-1185">Reference proteome</keyword>
<feature type="compositionally biased region" description="Basic and acidic residues" evidence="1">
    <location>
        <begin position="121"/>
        <end position="130"/>
    </location>
</feature>
<dbReference type="EMBL" id="KV745682">
    <property type="protein sequence ID" value="OCK73699.1"/>
    <property type="molecule type" value="Genomic_DNA"/>
</dbReference>
<keyword evidence="2" id="KW-0472">Membrane</keyword>